<reference evidence="2 3" key="1">
    <citation type="submission" date="2022-06" db="EMBL/GenBank/DDBJ databases">
        <title>Haloarcula sp. a new haloarchaeum isolate from saline soil.</title>
        <authorList>
            <person name="Strakova D."/>
            <person name="Galisteo C."/>
            <person name="Sanchez-Porro C."/>
            <person name="Ventosa A."/>
        </authorList>
    </citation>
    <scope>NUCLEOTIDE SEQUENCE [LARGE SCALE GENOMIC DNA]</scope>
    <source>
        <strain evidence="2 3">JCM 15760</strain>
    </source>
</reference>
<keyword evidence="1" id="KW-0812">Transmembrane</keyword>
<evidence type="ECO:0000313" key="3">
    <source>
        <dbReference type="Proteomes" id="UP001248536"/>
    </source>
</evidence>
<keyword evidence="1" id="KW-1133">Transmembrane helix</keyword>
<comment type="caution">
    <text evidence="2">The sequence shown here is derived from an EMBL/GenBank/DDBJ whole genome shotgun (WGS) entry which is preliminary data.</text>
</comment>
<keyword evidence="3" id="KW-1185">Reference proteome</keyword>
<evidence type="ECO:0008006" key="4">
    <source>
        <dbReference type="Google" id="ProtNLM"/>
    </source>
</evidence>
<proteinExistence type="predicted"/>
<organism evidence="2 3">
    <name type="scientific">Haloarcula argentinensis</name>
    <dbReference type="NCBI Taxonomy" id="43776"/>
    <lineage>
        <taxon>Archaea</taxon>
        <taxon>Methanobacteriati</taxon>
        <taxon>Methanobacteriota</taxon>
        <taxon>Stenosarchaea group</taxon>
        <taxon>Halobacteria</taxon>
        <taxon>Halobacteriales</taxon>
        <taxon>Haloarculaceae</taxon>
        <taxon>Haloarcula</taxon>
    </lineage>
</organism>
<keyword evidence="1" id="KW-0472">Membrane</keyword>
<evidence type="ECO:0000256" key="1">
    <source>
        <dbReference type="SAM" id="Phobius"/>
    </source>
</evidence>
<dbReference type="RefSeq" id="WP_005534596.1">
    <property type="nucleotide sequence ID" value="NZ_BAABDY010000003.1"/>
</dbReference>
<name>A0ABU2EY87_HALAR</name>
<gene>
    <name evidence="2" type="ORF">NC662_05830</name>
</gene>
<dbReference type="Proteomes" id="UP001248536">
    <property type="component" value="Unassembled WGS sequence"/>
</dbReference>
<feature type="transmembrane region" description="Helical" evidence="1">
    <location>
        <begin position="6"/>
        <end position="27"/>
    </location>
</feature>
<dbReference type="EMBL" id="JAMQCP010000001">
    <property type="protein sequence ID" value="MDS0253239.1"/>
    <property type="molecule type" value="Genomic_DNA"/>
</dbReference>
<sequence length="51" mass="5716">MSMGMGPIYAALIIGVLFMALIQYGFWKDPEGMYEAIRGEPHPNNRPDSDN</sequence>
<evidence type="ECO:0000313" key="2">
    <source>
        <dbReference type="EMBL" id="MDS0253239.1"/>
    </source>
</evidence>
<protein>
    <recommendedName>
        <fullName evidence="4">Cbb3-type cytochrome c oxidase subunit 3</fullName>
    </recommendedName>
</protein>
<accession>A0ABU2EY87</accession>